<evidence type="ECO:0000313" key="2">
    <source>
        <dbReference type="EMBL" id="MBT0666008.1"/>
    </source>
</evidence>
<sequence length="273" mass="28252">MALTRFPIETTNPKIEVTLPVGRHVLELVVEDSAGLRSAPDQIVIEVRKEVAVPTITGINPVSGIRGNTVDAVINGTNLTGATAVDFSGSGITAKIRTGGTAGQLPVSLIIAADAATGARSFTVKTPAGTAASPTGVAFSVAVEPTIIPVEPRVLPIDIKPIDVKLIDPQPVIAEPQPLTIKPIVAEPQPLAVSPIIAEPKLVVTEPKLVEPQAIIAEPKLAIVEPKAVIAETRAVIAEPKLAVTEVVNKPAKAPEKVATKTSIAGTSKTTRR</sequence>
<dbReference type="InterPro" id="IPR013783">
    <property type="entry name" value="Ig-like_fold"/>
</dbReference>
<dbReference type="Gene3D" id="2.60.40.10">
    <property type="entry name" value="Immunoglobulins"/>
    <property type="match status" value="1"/>
</dbReference>
<accession>A0AAW4LA99</accession>
<evidence type="ECO:0000313" key="3">
    <source>
        <dbReference type="Proteomes" id="UP000811899"/>
    </source>
</evidence>
<gene>
    <name evidence="2" type="ORF">KI809_16980</name>
</gene>
<name>A0AAW4LA99_9BACT</name>
<keyword evidence="3" id="KW-1185">Reference proteome</keyword>
<organism evidence="2 3">
    <name type="scientific">Geoanaerobacter pelophilus</name>
    <dbReference type="NCBI Taxonomy" id="60036"/>
    <lineage>
        <taxon>Bacteria</taxon>
        <taxon>Pseudomonadati</taxon>
        <taxon>Thermodesulfobacteriota</taxon>
        <taxon>Desulfuromonadia</taxon>
        <taxon>Geobacterales</taxon>
        <taxon>Geobacteraceae</taxon>
        <taxon>Geoanaerobacter</taxon>
    </lineage>
</organism>
<reference evidence="2 3" key="1">
    <citation type="submission" date="2021-05" db="EMBL/GenBank/DDBJ databases">
        <title>The draft genome of Geobacter pelophilus DSM 12255.</title>
        <authorList>
            <person name="Xu Z."/>
            <person name="Masuda Y."/>
            <person name="Itoh H."/>
            <person name="Senoo K."/>
        </authorList>
    </citation>
    <scope>NUCLEOTIDE SEQUENCE [LARGE SCALE GENOMIC DNA]</scope>
    <source>
        <strain evidence="2 3">DSM 12255</strain>
    </source>
</reference>
<proteinExistence type="predicted"/>
<protein>
    <submittedName>
        <fullName evidence="2">Uncharacterized protein</fullName>
    </submittedName>
</protein>
<evidence type="ECO:0000256" key="1">
    <source>
        <dbReference type="SAM" id="MobiDB-lite"/>
    </source>
</evidence>
<dbReference type="AlphaFoldDB" id="A0AAW4LA99"/>
<feature type="compositionally biased region" description="Polar residues" evidence="1">
    <location>
        <begin position="260"/>
        <end position="273"/>
    </location>
</feature>
<dbReference type="Proteomes" id="UP000811899">
    <property type="component" value="Unassembled WGS sequence"/>
</dbReference>
<comment type="caution">
    <text evidence="2">The sequence shown here is derived from an EMBL/GenBank/DDBJ whole genome shotgun (WGS) entry which is preliminary data.</text>
</comment>
<dbReference type="EMBL" id="JAHCVJ010000008">
    <property type="protein sequence ID" value="MBT0666008.1"/>
    <property type="molecule type" value="Genomic_DNA"/>
</dbReference>
<dbReference type="RefSeq" id="WP_214172779.1">
    <property type="nucleotide sequence ID" value="NZ_JAHCVJ010000008.1"/>
</dbReference>
<feature type="region of interest" description="Disordered" evidence="1">
    <location>
        <begin position="252"/>
        <end position="273"/>
    </location>
</feature>